<evidence type="ECO:0000256" key="1">
    <source>
        <dbReference type="SAM" id="MobiDB-lite"/>
    </source>
</evidence>
<dbReference type="EMBL" id="JBHTEY010000004">
    <property type="protein sequence ID" value="MFC7614388.1"/>
    <property type="molecule type" value="Genomic_DNA"/>
</dbReference>
<organism evidence="2 3">
    <name type="scientific">Actinokineospora soli</name>
    <dbReference type="NCBI Taxonomy" id="1048753"/>
    <lineage>
        <taxon>Bacteria</taxon>
        <taxon>Bacillati</taxon>
        <taxon>Actinomycetota</taxon>
        <taxon>Actinomycetes</taxon>
        <taxon>Pseudonocardiales</taxon>
        <taxon>Pseudonocardiaceae</taxon>
        <taxon>Actinokineospora</taxon>
    </lineage>
</organism>
<evidence type="ECO:0000313" key="2">
    <source>
        <dbReference type="EMBL" id="MFC7614388.1"/>
    </source>
</evidence>
<keyword evidence="3" id="KW-1185">Reference proteome</keyword>
<evidence type="ECO:0000313" key="3">
    <source>
        <dbReference type="Proteomes" id="UP001596512"/>
    </source>
</evidence>
<sequence>MGGRRGLRRGAAARFVVVDGATEAFDALRWVAQLVTSFLDAGPEITAADLAGWFESMQRRWTTDAPDRFGSVIEEYKFRTEGSFATFVGGEVVGLDGPRPRWAAAALGDAVLFHVRAGRLLTHFPALSVDDFGLVPDGVDTRPAALPGMLRGLAFGGGELAAGDELFVATDAMAHWLLRRAATDQTALWTVLSGLHHHAAFAELVVDQRAAGAMRDDDVTLLRIRIAAAPRRGWWSACDGHADGGGLHPGGAEPRTGVPAARAAGRRVRHAPAAGHPDPGVGHLGHRVQGDGRGAGPGAALPHPARRRDPPALHRAQRALRRARAHR</sequence>
<proteinExistence type="predicted"/>
<dbReference type="Proteomes" id="UP001596512">
    <property type="component" value="Unassembled WGS sequence"/>
</dbReference>
<protein>
    <recommendedName>
        <fullName evidence="4">Stage II sporulation protein E (SpoIIE)</fullName>
    </recommendedName>
</protein>
<feature type="compositionally biased region" description="Basic residues" evidence="1">
    <location>
        <begin position="315"/>
        <end position="327"/>
    </location>
</feature>
<evidence type="ECO:0008006" key="4">
    <source>
        <dbReference type="Google" id="ProtNLM"/>
    </source>
</evidence>
<name>A0ABW2TPC8_9PSEU</name>
<accession>A0ABW2TPC8</accession>
<gene>
    <name evidence="2" type="ORF">ACFQV2_13520</name>
</gene>
<feature type="region of interest" description="Disordered" evidence="1">
    <location>
        <begin position="245"/>
        <end position="327"/>
    </location>
</feature>
<reference evidence="3" key="1">
    <citation type="journal article" date="2019" name="Int. J. Syst. Evol. Microbiol.">
        <title>The Global Catalogue of Microorganisms (GCM) 10K type strain sequencing project: providing services to taxonomists for standard genome sequencing and annotation.</title>
        <authorList>
            <consortium name="The Broad Institute Genomics Platform"/>
            <consortium name="The Broad Institute Genome Sequencing Center for Infectious Disease"/>
            <person name="Wu L."/>
            <person name="Ma J."/>
        </authorList>
    </citation>
    <scope>NUCLEOTIDE SEQUENCE [LARGE SCALE GENOMIC DNA]</scope>
    <source>
        <strain evidence="3">JCM 17695</strain>
    </source>
</reference>
<comment type="caution">
    <text evidence="2">The sequence shown here is derived from an EMBL/GenBank/DDBJ whole genome shotgun (WGS) entry which is preliminary data.</text>
</comment>